<dbReference type="RefSeq" id="WP_133613326.1">
    <property type="nucleotide sequence ID" value="NZ_SNYW01000008.1"/>
</dbReference>
<dbReference type="AlphaFoldDB" id="A0A4R6WWS8"/>
<dbReference type="EMBL" id="SNYW01000008">
    <property type="protein sequence ID" value="TDQ82005.1"/>
    <property type="molecule type" value="Genomic_DNA"/>
</dbReference>
<organism evidence="6 7">
    <name type="scientific">Dongia mobilis</name>
    <dbReference type="NCBI Taxonomy" id="578943"/>
    <lineage>
        <taxon>Bacteria</taxon>
        <taxon>Pseudomonadati</taxon>
        <taxon>Pseudomonadota</taxon>
        <taxon>Alphaproteobacteria</taxon>
        <taxon>Rhodospirillales</taxon>
        <taxon>Dongiaceae</taxon>
        <taxon>Dongia</taxon>
    </lineage>
</organism>
<keyword evidence="2" id="KW-0238">DNA-binding</keyword>
<sequence>MDGDQGGNRQFRSIDTNDLPRGTRMGTLRDFLARELMGVEITPIREEGFYVSVHALTLPDLLIAYGRSDELSCARLVDRLGDGQDDFMLDVMNVPMFLSVEGRWEIEVKAGDGLIYPLDRPWRLDHKRSEVRCMRLPRALLAGILPDLDSQPCHVIPREGGALDLLLGYAELVMKRAAAVPELQAEMSRHLVELAAHAFTRRQPVVAMPETRRRALALARLDLIKADICRRLGDPALSVGDIAAQYRMSPRNLQALFAASETTFTAYLRDQRLLRAWRLLEDPRRRDASIAAIAAEAGFSDLSHFNRAFRARFAASPRDVRDKGPRDLRDKELRQLRDRCESGGNCTGSGQDLT</sequence>
<evidence type="ECO:0000313" key="6">
    <source>
        <dbReference type="EMBL" id="TDQ82005.1"/>
    </source>
</evidence>
<dbReference type="InterPro" id="IPR050204">
    <property type="entry name" value="AraC_XylS_family_regulators"/>
</dbReference>
<feature type="compositionally biased region" description="Polar residues" evidence="4">
    <location>
        <begin position="7"/>
        <end position="16"/>
    </location>
</feature>
<dbReference type="SMART" id="SM00342">
    <property type="entry name" value="HTH_ARAC"/>
    <property type="match status" value="1"/>
</dbReference>
<dbReference type="PANTHER" id="PTHR46796">
    <property type="entry name" value="HTH-TYPE TRANSCRIPTIONAL ACTIVATOR RHAS-RELATED"/>
    <property type="match status" value="1"/>
</dbReference>
<dbReference type="Gene3D" id="1.10.10.60">
    <property type="entry name" value="Homeodomain-like"/>
    <property type="match status" value="1"/>
</dbReference>
<dbReference type="PROSITE" id="PS01124">
    <property type="entry name" value="HTH_ARAC_FAMILY_2"/>
    <property type="match status" value="1"/>
</dbReference>
<feature type="domain" description="HTH araC/xylS-type" evidence="5">
    <location>
        <begin position="222"/>
        <end position="323"/>
    </location>
</feature>
<dbReference type="GO" id="GO:0043565">
    <property type="term" value="F:sequence-specific DNA binding"/>
    <property type="evidence" value="ECO:0007669"/>
    <property type="project" value="InterPro"/>
</dbReference>
<protein>
    <submittedName>
        <fullName evidence="6">AraC family transcriptional regulator</fullName>
    </submittedName>
</protein>
<dbReference type="PANTHER" id="PTHR46796:SF6">
    <property type="entry name" value="ARAC SUBFAMILY"/>
    <property type="match status" value="1"/>
</dbReference>
<keyword evidence="3" id="KW-0804">Transcription</keyword>
<dbReference type="Pfam" id="PF12833">
    <property type="entry name" value="HTH_18"/>
    <property type="match status" value="1"/>
</dbReference>
<reference evidence="6 7" key="1">
    <citation type="submission" date="2019-03" db="EMBL/GenBank/DDBJ databases">
        <title>Genomic Encyclopedia of Type Strains, Phase III (KMG-III): the genomes of soil and plant-associated and newly described type strains.</title>
        <authorList>
            <person name="Whitman W."/>
        </authorList>
    </citation>
    <scope>NUCLEOTIDE SEQUENCE [LARGE SCALE GENOMIC DNA]</scope>
    <source>
        <strain evidence="6 7">CGMCC 1.7660</strain>
    </source>
</reference>
<accession>A0A4R6WWS8</accession>
<evidence type="ECO:0000256" key="2">
    <source>
        <dbReference type="ARBA" id="ARBA00023125"/>
    </source>
</evidence>
<dbReference type="OrthoDB" id="5295469at2"/>
<dbReference type="GO" id="GO:0003700">
    <property type="term" value="F:DNA-binding transcription factor activity"/>
    <property type="evidence" value="ECO:0007669"/>
    <property type="project" value="InterPro"/>
</dbReference>
<feature type="region of interest" description="Disordered" evidence="4">
    <location>
        <begin position="1"/>
        <end position="20"/>
    </location>
</feature>
<dbReference type="SUPFAM" id="SSF46689">
    <property type="entry name" value="Homeodomain-like"/>
    <property type="match status" value="1"/>
</dbReference>
<evidence type="ECO:0000256" key="1">
    <source>
        <dbReference type="ARBA" id="ARBA00023015"/>
    </source>
</evidence>
<evidence type="ECO:0000256" key="3">
    <source>
        <dbReference type="ARBA" id="ARBA00023163"/>
    </source>
</evidence>
<proteinExistence type="predicted"/>
<dbReference type="Proteomes" id="UP000295783">
    <property type="component" value="Unassembled WGS sequence"/>
</dbReference>
<evidence type="ECO:0000313" key="7">
    <source>
        <dbReference type="Proteomes" id="UP000295783"/>
    </source>
</evidence>
<gene>
    <name evidence="6" type="ORF">A8950_1825</name>
</gene>
<dbReference type="InterPro" id="IPR009057">
    <property type="entry name" value="Homeodomain-like_sf"/>
</dbReference>
<evidence type="ECO:0000256" key="4">
    <source>
        <dbReference type="SAM" id="MobiDB-lite"/>
    </source>
</evidence>
<keyword evidence="7" id="KW-1185">Reference proteome</keyword>
<evidence type="ECO:0000259" key="5">
    <source>
        <dbReference type="PROSITE" id="PS01124"/>
    </source>
</evidence>
<name>A0A4R6WWS8_9PROT</name>
<dbReference type="InterPro" id="IPR018060">
    <property type="entry name" value="HTH_AraC"/>
</dbReference>
<comment type="caution">
    <text evidence="6">The sequence shown here is derived from an EMBL/GenBank/DDBJ whole genome shotgun (WGS) entry which is preliminary data.</text>
</comment>
<keyword evidence="1" id="KW-0805">Transcription regulation</keyword>